<dbReference type="InterPro" id="IPR050314">
    <property type="entry name" value="Glycosyl_Hydrlase_18"/>
</dbReference>
<feature type="domain" description="GH18" evidence="3">
    <location>
        <begin position="22"/>
        <end position="308"/>
    </location>
</feature>
<reference evidence="4 5" key="1">
    <citation type="submission" date="2021-01" db="EMBL/GenBank/DDBJ databases">
        <title>Carboxyliciviraga sp.nov., isolated from coastal sediments.</title>
        <authorList>
            <person name="Lu D."/>
            <person name="Zhang T."/>
        </authorList>
    </citation>
    <scope>NUCLEOTIDE SEQUENCE [LARGE SCALE GENOMIC DNA]</scope>
    <source>
        <strain evidence="4 5">N1Y132</strain>
    </source>
</reference>
<accession>A0ABS1HE53</accession>
<dbReference type="Gene3D" id="3.40.5.30">
    <property type="entry name" value="(Trans)glycosidases - domain 2"/>
    <property type="match status" value="1"/>
</dbReference>
<name>A0ABS1HE53_9BACT</name>
<dbReference type="SUPFAM" id="SSF51445">
    <property type="entry name" value="(Trans)glycosidases"/>
    <property type="match status" value="1"/>
</dbReference>
<evidence type="ECO:0000256" key="1">
    <source>
        <dbReference type="ARBA" id="ARBA00000822"/>
    </source>
</evidence>
<dbReference type="InterPro" id="IPR017853">
    <property type="entry name" value="GH"/>
</dbReference>
<evidence type="ECO:0000313" key="5">
    <source>
        <dbReference type="Proteomes" id="UP000605676"/>
    </source>
</evidence>
<dbReference type="PANTHER" id="PTHR11177">
    <property type="entry name" value="CHITINASE"/>
    <property type="match status" value="1"/>
</dbReference>
<dbReference type="InterPro" id="IPR001223">
    <property type="entry name" value="Glyco_hydro18_cat"/>
</dbReference>
<evidence type="ECO:0000256" key="2">
    <source>
        <dbReference type="ARBA" id="ARBA00012729"/>
    </source>
</evidence>
<sequence>MKSLLYLFVMSIGCSFAIQSQNKVVGYIPQRSVKAINTETFKRITEAIYFGLDVDENGKLDIEKSRDDLNYLDSVRQIQAVDLSVCFGGWGRSDFFAPVCASDQMRSAFCKNVLQLCMDYQLQGIDLDWEYPKNEAQLNDYVSLVKELHEVLQPHDIGISIAVGFWDKQAGLVSRMEPYLKGINLMTYDNVSPCKGHASYTLVKRAVKRFIKHGIPAGKLFVGVPFYGRHRWQRQKTMAYREVPGLDNSISKKGLYKGYFFDTSFTLKRKQTFIKENRLGGIMIWELGHDIDCTEPNSLLNAIDEFNK</sequence>
<dbReference type="EMBL" id="JAENRR010000002">
    <property type="protein sequence ID" value="MBK3515898.1"/>
    <property type="molecule type" value="Genomic_DNA"/>
</dbReference>
<dbReference type="Pfam" id="PF00704">
    <property type="entry name" value="Glyco_hydro_18"/>
    <property type="match status" value="1"/>
</dbReference>
<evidence type="ECO:0000259" key="3">
    <source>
        <dbReference type="PROSITE" id="PS51910"/>
    </source>
</evidence>
<dbReference type="RefSeq" id="WP_200463130.1">
    <property type="nucleotide sequence ID" value="NZ_JAENRR010000002.1"/>
</dbReference>
<proteinExistence type="predicted"/>
<keyword evidence="5" id="KW-1185">Reference proteome</keyword>
<protein>
    <recommendedName>
        <fullName evidence="2">chitinase</fullName>
        <ecNumber evidence="2">3.2.1.14</ecNumber>
    </recommendedName>
</protein>
<dbReference type="Gene3D" id="3.20.20.80">
    <property type="entry name" value="Glycosidases"/>
    <property type="match status" value="1"/>
</dbReference>
<comment type="caution">
    <text evidence="4">The sequence shown here is derived from an EMBL/GenBank/DDBJ whole genome shotgun (WGS) entry which is preliminary data.</text>
</comment>
<evidence type="ECO:0000313" key="4">
    <source>
        <dbReference type="EMBL" id="MBK3515898.1"/>
    </source>
</evidence>
<comment type="catalytic activity">
    <reaction evidence="1">
        <text>Random endo-hydrolysis of N-acetyl-beta-D-glucosaminide (1-&gt;4)-beta-linkages in chitin and chitodextrins.</text>
        <dbReference type="EC" id="3.2.1.14"/>
    </reaction>
</comment>
<dbReference type="EC" id="3.2.1.14" evidence="2"/>
<dbReference type="PANTHER" id="PTHR11177:SF317">
    <property type="entry name" value="CHITINASE 12-RELATED"/>
    <property type="match status" value="1"/>
</dbReference>
<dbReference type="PROSITE" id="PS51910">
    <property type="entry name" value="GH18_2"/>
    <property type="match status" value="1"/>
</dbReference>
<dbReference type="Proteomes" id="UP000605676">
    <property type="component" value="Unassembled WGS sequence"/>
</dbReference>
<dbReference type="SMART" id="SM00636">
    <property type="entry name" value="Glyco_18"/>
    <property type="match status" value="1"/>
</dbReference>
<organism evidence="4 5">
    <name type="scientific">Carboxylicivirga marina</name>
    <dbReference type="NCBI Taxonomy" id="2800988"/>
    <lineage>
        <taxon>Bacteria</taxon>
        <taxon>Pseudomonadati</taxon>
        <taxon>Bacteroidota</taxon>
        <taxon>Bacteroidia</taxon>
        <taxon>Marinilabiliales</taxon>
        <taxon>Marinilabiliaceae</taxon>
        <taxon>Carboxylicivirga</taxon>
    </lineage>
</organism>
<dbReference type="InterPro" id="IPR011583">
    <property type="entry name" value="Chitinase_II/V-like_cat"/>
</dbReference>
<gene>
    <name evidence="4" type="ORF">JIV24_01000</name>
</gene>